<dbReference type="RefSeq" id="WP_173291675.1">
    <property type="nucleotide sequence ID" value="NZ_AP021888.1"/>
</dbReference>
<dbReference type="EMBL" id="AP021888">
    <property type="protein sequence ID" value="BBP43914.1"/>
    <property type="molecule type" value="Genomic_DNA"/>
</dbReference>
<dbReference type="Pfam" id="PF01425">
    <property type="entry name" value="Amidase"/>
    <property type="match status" value="1"/>
</dbReference>
<dbReference type="PROSITE" id="PS00571">
    <property type="entry name" value="AMIDASES"/>
    <property type="match status" value="1"/>
</dbReference>
<evidence type="ECO:0000313" key="2">
    <source>
        <dbReference type="EMBL" id="BBP43914.1"/>
    </source>
</evidence>
<dbReference type="AlphaFoldDB" id="A0A6F8PPD9"/>
<dbReference type="SUPFAM" id="SSF75304">
    <property type="entry name" value="Amidase signature (AS) enzymes"/>
    <property type="match status" value="1"/>
</dbReference>
<evidence type="ECO:0000259" key="1">
    <source>
        <dbReference type="Pfam" id="PF01425"/>
    </source>
</evidence>
<organism evidence="2 3">
    <name type="scientific">Thiosulfativibrio zosterae</name>
    <dbReference type="NCBI Taxonomy" id="2675053"/>
    <lineage>
        <taxon>Bacteria</taxon>
        <taxon>Pseudomonadati</taxon>
        <taxon>Pseudomonadota</taxon>
        <taxon>Gammaproteobacteria</taxon>
        <taxon>Thiotrichales</taxon>
        <taxon>Piscirickettsiaceae</taxon>
        <taxon>Thiosulfativibrio</taxon>
    </lineage>
</organism>
<proteinExistence type="predicted"/>
<dbReference type="InterPro" id="IPR023631">
    <property type="entry name" value="Amidase_dom"/>
</dbReference>
<name>A0A6F8PPD9_9GAMM</name>
<keyword evidence="3" id="KW-1185">Reference proteome</keyword>
<dbReference type="InterPro" id="IPR036928">
    <property type="entry name" value="AS_sf"/>
</dbReference>
<dbReference type="Gene3D" id="3.90.1300.10">
    <property type="entry name" value="Amidase signature (AS) domain"/>
    <property type="match status" value="1"/>
</dbReference>
<accession>A0A6F8PPD9</accession>
<protein>
    <submittedName>
        <fullName evidence="2">Amidase</fullName>
    </submittedName>
</protein>
<evidence type="ECO:0000313" key="3">
    <source>
        <dbReference type="Proteomes" id="UP000501466"/>
    </source>
</evidence>
<gene>
    <name evidence="2" type="ORF">THMIRHAT_16600</name>
</gene>
<dbReference type="KEGG" id="tzo:THMIRHAT_16600"/>
<dbReference type="Proteomes" id="UP000501466">
    <property type="component" value="Chromosome"/>
</dbReference>
<dbReference type="InterPro" id="IPR020556">
    <property type="entry name" value="Amidase_CS"/>
</dbReference>
<dbReference type="PANTHER" id="PTHR46310:SF7">
    <property type="entry name" value="AMIDASE 1"/>
    <property type="match status" value="1"/>
</dbReference>
<feature type="domain" description="Amidase" evidence="1">
    <location>
        <begin position="20"/>
        <end position="191"/>
    </location>
</feature>
<dbReference type="NCBIfam" id="NF006169">
    <property type="entry name" value="PRK08310.1"/>
    <property type="match status" value="1"/>
</dbReference>
<dbReference type="PANTHER" id="PTHR46310">
    <property type="entry name" value="AMIDASE 1"/>
    <property type="match status" value="1"/>
</dbReference>
<sequence>MNVSRGVFQDLQSHFKVTESQAAGALSGFKLGVKDLFDIAGFPTSAGNPHWLETHSIPKATASSVNKLLNAGAQLVCKTLTDELAYSLNGINYHYGTPTNFAAPERIPGGSSSGSAAAVSCGLVDIGLGTDTGGSVRVPASYNGLFGLRPTHGMIAMDNMVALAPEFDTVGWLTRDLATLSAVAQVIFKDTLVERFNSTPQQLVYFKPELQDGILWPNESKLTSSWQSCLPRVDLTDEVVLTQEFLTFASQTYRTLQGYAAWQVHGEWIEKTRPVFASDIAERFDWCSTITEAQQQQARCDQASIQAQMNAWLPTPSHVALLPTTPGAAPLLNSSAEDLASYRNLLMGLTALAGLTQRPQLHLPILVDQGAPWGMSLFGAPQSDCQLIALATQFLEKWHG</sequence>
<reference evidence="3" key="1">
    <citation type="submission" date="2019-11" db="EMBL/GenBank/DDBJ databases">
        <title>Isolation and characterization of two novel species in the genus Thiomicrorhabdus.</title>
        <authorList>
            <person name="Mochizuki J."/>
            <person name="Kojima H."/>
            <person name="Fukui M."/>
        </authorList>
    </citation>
    <scope>NUCLEOTIDE SEQUENCE [LARGE SCALE GENOMIC DNA]</scope>
    <source>
        <strain evidence="3">AkT22</strain>
    </source>
</reference>